<accession>A0ABV3ZUP4</accession>
<organism evidence="2 3">
    <name type="scientific">Comamonas guangdongensis</name>
    <dbReference type="NCBI Taxonomy" id="510515"/>
    <lineage>
        <taxon>Bacteria</taxon>
        <taxon>Pseudomonadati</taxon>
        <taxon>Pseudomonadota</taxon>
        <taxon>Betaproteobacteria</taxon>
        <taxon>Burkholderiales</taxon>
        <taxon>Comamonadaceae</taxon>
        <taxon>Comamonas</taxon>
    </lineage>
</organism>
<dbReference type="Pfam" id="PF01370">
    <property type="entry name" value="Epimerase"/>
    <property type="match status" value="1"/>
</dbReference>
<sequence>MIHSDLLGSVFVTGGTGFLGGYTLDALRATSTIGRVVIASRQSESARDVGSPEIFPLDLGRGEVLLPQGINTVIHIAGEKRDLTKMSEVNHLGTRRLAEAAVRARVRRFVYVSSVGVYGAVPHSGRINEASPHTPRNLYESSKDAGERCVREVCESAGMEWVIVQPSNVIGIVQGRSYPLLGLMKMIQRGHFAWFGQTEPWANYVGVQDVAAAIVAAATACPNRSYVVNTPARMSDVVAWISEELGVAAPARQLPPWLGQGLAEAGSWLQRILGRHMPFQRERFTELTNTTIYDPTALRIAADFRYPVGIEAEIRQMVRTYREEGLL</sequence>
<feature type="domain" description="NAD-dependent epimerase/dehydratase" evidence="1">
    <location>
        <begin position="10"/>
        <end position="220"/>
    </location>
</feature>
<dbReference type="Gene3D" id="3.40.50.720">
    <property type="entry name" value="NAD(P)-binding Rossmann-like Domain"/>
    <property type="match status" value="1"/>
</dbReference>
<dbReference type="InterPro" id="IPR036291">
    <property type="entry name" value="NAD(P)-bd_dom_sf"/>
</dbReference>
<dbReference type="SUPFAM" id="SSF51735">
    <property type="entry name" value="NAD(P)-binding Rossmann-fold domains"/>
    <property type="match status" value="1"/>
</dbReference>
<keyword evidence="3" id="KW-1185">Reference proteome</keyword>
<dbReference type="PANTHER" id="PTHR48079:SF6">
    <property type="entry name" value="NAD(P)-BINDING DOMAIN-CONTAINING PROTEIN-RELATED"/>
    <property type="match status" value="1"/>
</dbReference>
<dbReference type="InterPro" id="IPR001509">
    <property type="entry name" value="Epimerase_deHydtase"/>
</dbReference>
<protein>
    <submittedName>
        <fullName evidence="2">NAD-dependent epimerase/dehydratase family protein</fullName>
    </submittedName>
</protein>
<dbReference type="PANTHER" id="PTHR48079">
    <property type="entry name" value="PROTEIN YEEZ"/>
    <property type="match status" value="1"/>
</dbReference>
<dbReference type="RefSeq" id="WP_369337811.1">
    <property type="nucleotide sequence ID" value="NZ_JBFYGN010000006.1"/>
</dbReference>
<evidence type="ECO:0000313" key="2">
    <source>
        <dbReference type="EMBL" id="MEX8192609.1"/>
    </source>
</evidence>
<name>A0ABV3ZUP4_9BURK</name>
<evidence type="ECO:0000259" key="1">
    <source>
        <dbReference type="Pfam" id="PF01370"/>
    </source>
</evidence>
<dbReference type="EMBL" id="JBFYGN010000006">
    <property type="protein sequence ID" value="MEX8192609.1"/>
    <property type="molecule type" value="Genomic_DNA"/>
</dbReference>
<dbReference type="InterPro" id="IPR051783">
    <property type="entry name" value="NAD(P)-dependent_oxidoreduct"/>
</dbReference>
<gene>
    <name evidence="2" type="ORF">AB6724_07130</name>
</gene>
<evidence type="ECO:0000313" key="3">
    <source>
        <dbReference type="Proteomes" id="UP001561046"/>
    </source>
</evidence>
<reference evidence="2 3" key="1">
    <citation type="journal article" date="2013" name="Int. J. Syst. Evol. Microbiol.">
        <title>Comamonas guangdongensis sp. nov., isolated from subterranean forest sediment, and emended description of the genus Comamonas.</title>
        <authorList>
            <person name="Zhang J."/>
            <person name="Wang Y."/>
            <person name="Zhou S."/>
            <person name="Wu C."/>
            <person name="He J."/>
            <person name="Li F."/>
        </authorList>
    </citation>
    <scope>NUCLEOTIDE SEQUENCE [LARGE SCALE GENOMIC DNA]</scope>
    <source>
        <strain evidence="2 3">CCTCC AB2011133</strain>
    </source>
</reference>
<dbReference type="Proteomes" id="UP001561046">
    <property type="component" value="Unassembled WGS sequence"/>
</dbReference>
<comment type="caution">
    <text evidence="2">The sequence shown here is derived from an EMBL/GenBank/DDBJ whole genome shotgun (WGS) entry which is preliminary data.</text>
</comment>
<proteinExistence type="predicted"/>